<feature type="domain" description="Chalcone isomerase" evidence="1">
    <location>
        <begin position="41"/>
        <end position="176"/>
    </location>
</feature>
<evidence type="ECO:0000259" key="1">
    <source>
        <dbReference type="Pfam" id="PF16036"/>
    </source>
</evidence>
<keyword evidence="3" id="KW-1185">Reference proteome</keyword>
<dbReference type="EMBL" id="CP044399">
    <property type="protein sequence ID" value="QFI36942.1"/>
    <property type="molecule type" value="Genomic_DNA"/>
</dbReference>
<dbReference type="AlphaFoldDB" id="A0A5J6WKJ2"/>
<accession>A0A5J6WKJ2</accession>
<reference evidence="2 3" key="1">
    <citation type="submission" date="2019-09" db="EMBL/GenBank/DDBJ databases">
        <title>Hybrid Assembly of the complete Genome of the Deep-Sea Bacterium Moritella marina from long Nanopore and Illumina reads.</title>
        <authorList>
            <person name="Magin S."/>
            <person name="Georgoulis A."/>
            <person name="Papadimitriou K."/>
            <person name="Iliakis G."/>
            <person name="Vorgias C.E."/>
        </authorList>
    </citation>
    <scope>NUCLEOTIDE SEQUENCE [LARGE SCALE GENOMIC DNA]</scope>
    <source>
        <strain evidence="2 3">MP-1</strain>
    </source>
</reference>
<organism evidence="2 3">
    <name type="scientific">Moritella marina ATCC 15381</name>
    <dbReference type="NCBI Taxonomy" id="1202962"/>
    <lineage>
        <taxon>Bacteria</taxon>
        <taxon>Pseudomonadati</taxon>
        <taxon>Pseudomonadota</taxon>
        <taxon>Gammaproteobacteria</taxon>
        <taxon>Alteromonadales</taxon>
        <taxon>Moritellaceae</taxon>
        <taxon>Moritella</taxon>
    </lineage>
</organism>
<protein>
    <recommendedName>
        <fullName evidence="1">Chalcone isomerase domain-containing protein</fullName>
    </recommendedName>
</protein>
<name>A0A5J6WKJ2_MORMI</name>
<sequence length="179" mass="20623">MSRMTLTTCLIALLLQLFIPLRLSAMPLLDDMYKHGEGEMSFLFWTLYKAELYSGQADFDIKRYPQALKITYLRDISQQDLIEATQKQWQELGLNLPDEEKWLKALATIWPDVNEGDVITLIVDKQQNSHFYLSNNKSNAINTLGRLDNPAFGSSFLAIWLSTDTSRPELRSQLIGYKQ</sequence>
<dbReference type="KEGG" id="mmaa:FR932_03410"/>
<dbReference type="Pfam" id="PF16036">
    <property type="entry name" value="Chalcone_3"/>
    <property type="match status" value="1"/>
</dbReference>
<dbReference type="RefSeq" id="WP_019628932.1">
    <property type="nucleotide sequence ID" value="NZ_ALOE01000012.1"/>
</dbReference>
<proteinExistence type="predicted"/>
<dbReference type="Proteomes" id="UP000327424">
    <property type="component" value="Chromosome"/>
</dbReference>
<gene>
    <name evidence="2" type="ORF">FR932_03410</name>
</gene>
<evidence type="ECO:0000313" key="3">
    <source>
        <dbReference type="Proteomes" id="UP000327424"/>
    </source>
</evidence>
<dbReference type="InterPro" id="IPR016087">
    <property type="entry name" value="Chalcone_isomerase"/>
</dbReference>
<dbReference type="OrthoDB" id="8527419at2"/>
<evidence type="ECO:0000313" key="2">
    <source>
        <dbReference type="EMBL" id="QFI36942.1"/>
    </source>
</evidence>